<protein>
    <submittedName>
        <fullName evidence="1">Uncharacterized protein</fullName>
    </submittedName>
</protein>
<dbReference type="EMBL" id="VSSQ01032532">
    <property type="protein sequence ID" value="MPM83819.1"/>
    <property type="molecule type" value="Genomic_DNA"/>
</dbReference>
<proteinExistence type="predicted"/>
<sequence length="101" mass="10991">MVAVLLQINEYGDTPPETLRFIAPLLFPHTSSVITALDARLPEVESTTASPETEQPLKSVTVYEYVPPESPVRSSVAAALLQRNDNGAVPPETVRFIAPFD</sequence>
<reference evidence="1" key="1">
    <citation type="submission" date="2019-08" db="EMBL/GenBank/DDBJ databases">
        <authorList>
            <person name="Kucharzyk K."/>
            <person name="Murdoch R.W."/>
            <person name="Higgins S."/>
            <person name="Loffler F."/>
        </authorList>
    </citation>
    <scope>NUCLEOTIDE SEQUENCE</scope>
</reference>
<accession>A0A645D3P5</accession>
<organism evidence="1">
    <name type="scientific">bioreactor metagenome</name>
    <dbReference type="NCBI Taxonomy" id="1076179"/>
    <lineage>
        <taxon>unclassified sequences</taxon>
        <taxon>metagenomes</taxon>
        <taxon>ecological metagenomes</taxon>
    </lineage>
</organism>
<evidence type="ECO:0000313" key="1">
    <source>
        <dbReference type="EMBL" id="MPM83819.1"/>
    </source>
</evidence>
<name>A0A645D3P5_9ZZZZ</name>
<gene>
    <name evidence="1" type="ORF">SDC9_130888</name>
</gene>
<dbReference type="AlphaFoldDB" id="A0A645D3P5"/>
<comment type="caution">
    <text evidence="1">The sequence shown here is derived from an EMBL/GenBank/DDBJ whole genome shotgun (WGS) entry which is preliminary data.</text>
</comment>